<dbReference type="KEGG" id="blac:94346991"/>
<reference evidence="1 2" key="1">
    <citation type="journal article" date="2021" name="Genome Biol.">
        <title>AFLAP: assembly-free linkage analysis pipeline using k-mers from genome sequencing data.</title>
        <authorList>
            <person name="Fletcher K."/>
            <person name="Zhang L."/>
            <person name="Gil J."/>
            <person name="Han R."/>
            <person name="Cavanaugh K."/>
            <person name="Michelmore R."/>
        </authorList>
    </citation>
    <scope>NUCLEOTIDE SEQUENCE [LARGE SCALE GENOMIC DNA]</scope>
    <source>
        <strain evidence="1 2">SF5</strain>
    </source>
</reference>
<protein>
    <submittedName>
        <fullName evidence="1">Uncharacterized protein</fullName>
    </submittedName>
</protein>
<dbReference type="GeneID" id="94346991"/>
<proteinExistence type="predicted"/>
<dbReference type="RefSeq" id="XP_067819871.1">
    <property type="nucleotide sequence ID" value="XM_067961320.1"/>
</dbReference>
<dbReference type="OrthoDB" id="103131at2759"/>
<sequence length="216" mass="23516">MCPTDRVSTEKVFSKLKQLLIEVAEDVFNCLGDFNSNLSAFDSRHEKLFSGNTSTFYLKSYIQTARDTTLELRNVAHQIAECSQPSQPEIDAACNAMHATVNSLNELARMACQFDKESLNLNGLSVVAGSLEAKASSTIKNDTNTTGKDLTSIRNKRSESEALRASGTVEEVVAMAFGHCFGKFRALQHQVATSEKALSPLFAGRVNELVAESCAP</sequence>
<evidence type="ECO:0000313" key="1">
    <source>
        <dbReference type="EMBL" id="TDH70372.1"/>
    </source>
</evidence>
<dbReference type="Proteomes" id="UP000294530">
    <property type="component" value="Unassembled WGS sequence"/>
</dbReference>
<gene>
    <name evidence="1" type="ORF">CCR75_003223</name>
</gene>
<comment type="caution">
    <text evidence="1">The sequence shown here is derived from an EMBL/GenBank/DDBJ whole genome shotgun (WGS) entry which is preliminary data.</text>
</comment>
<keyword evidence="2" id="KW-1185">Reference proteome</keyword>
<dbReference type="AlphaFoldDB" id="A0A976FP41"/>
<organism evidence="1 2">
    <name type="scientific">Bremia lactucae</name>
    <name type="common">Lettuce downy mildew</name>
    <dbReference type="NCBI Taxonomy" id="4779"/>
    <lineage>
        <taxon>Eukaryota</taxon>
        <taxon>Sar</taxon>
        <taxon>Stramenopiles</taxon>
        <taxon>Oomycota</taxon>
        <taxon>Peronosporomycetes</taxon>
        <taxon>Peronosporales</taxon>
        <taxon>Peronosporaceae</taxon>
        <taxon>Bremia</taxon>
    </lineage>
</organism>
<name>A0A976FP41_BRELC</name>
<evidence type="ECO:0000313" key="2">
    <source>
        <dbReference type="Proteomes" id="UP000294530"/>
    </source>
</evidence>
<dbReference type="EMBL" id="SHOA02000014">
    <property type="protein sequence ID" value="TDH70372.1"/>
    <property type="molecule type" value="Genomic_DNA"/>
</dbReference>
<accession>A0A976FP41</accession>